<evidence type="ECO:0000313" key="5">
    <source>
        <dbReference type="Proteomes" id="UP000693970"/>
    </source>
</evidence>
<keyword evidence="1" id="KW-0560">Oxidoreductase</keyword>
<dbReference type="Pfam" id="PF14027">
    <property type="entry name" value="Questin_oxidase"/>
    <property type="match status" value="1"/>
</dbReference>
<evidence type="ECO:0000313" key="2">
    <source>
        <dbReference type="EMBL" id="KAG7336738.1"/>
    </source>
</evidence>
<dbReference type="EMBL" id="JAGRRH010000109">
    <property type="protein sequence ID" value="KAG7336738.1"/>
    <property type="molecule type" value="Genomic_DNA"/>
</dbReference>
<evidence type="ECO:0000256" key="1">
    <source>
        <dbReference type="ARBA" id="ARBA00023002"/>
    </source>
</evidence>
<sequence length="421" mass="48315">MKIDSPSRLIMTPTASKLLSNREYDIEFHGYLSNHAKHAIIALDRLQATEDRVQEYWDMYTSMTPYNLQLHPVNQDWDDVTPATLQQWKEWRGGKIHWQQQTMFVYNQLQGDYNGDYTTLLQDLVPDLLQTSSLGAALTHGIIHLGWGIDAQSPWMIAEGMAYLNFAAIGVDPKKIQLEQHTDSSPMESLVRVAQTYHADGLKETWVQKAKGKYKDAELFHPELFPAGFQWEVAKIFEEAHPVVTDMPMWLTTSPISELYESLYRTVTYLYLATRDDNGHGNFLLLHMITSLWALEHIMNVVDSYDPNKEAKDSLTRHGIAQWYSNMLCFIAASANGFPPVAVLQDIQLGQFDPTNVDPGNLDWSNVIDLAKKETEEHNIKLTYVMQELWHRYDNWHGFFEAANAFTTTPNIRPDTLPYSA</sequence>
<dbReference type="GO" id="GO:0016491">
    <property type="term" value="F:oxidoreductase activity"/>
    <property type="evidence" value="ECO:0007669"/>
    <property type="project" value="UniProtKB-KW"/>
</dbReference>
<evidence type="ECO:0000313" key="4">
    <source>
        <dbReference type="EMBL" id="KAG7370409.1"/>
    </source>
</evidence>
<proteinExistence type="predicted"/>
<reference evidence="4" key="2">
    <citation type="submission" date="2021-04" db="EMBL/GenBank/DDBJ databases">
        <authorList>
            <person name="Podell S."/>
        </authorList>
    </citation>
    <scope>NUCLEOTIDE SEQUENCE</scope>
    <source>
        <strain evidence="4">Hildebrandi</strain>
    </source>
</reference>
<dbReference type="Proteomes" id="UP000693970">
    <property type="component" value="Unassembled WGS sequence"/>
</dbReference>
<protein>
    <submittedName>
        <fullName evidence="4">DUF4243 domain containing protein</fullName>
    </submittedName>
</protein>
<dbReference type="PANTHER" id="PTHR35870">
    <property type="entry name" value="PROTEIN, PUTATIVE (AFU_ORTHOLOGUE AFUA_5G03330)-RELATED"/>
    <property type="match status" value="1"/>
</dbReference>
<dbReference type="EMBL" id="JAGRRH010000022">
    <property type="protein sequence ID" value="KAG7344693.1"/>
    <property type="molecule type" value="Genomic_DNA"/>
</dbReference>
<name>A0A9K3Q6R2_9STRA</name>
<dbReference type="AlphaFoldDB" id="A0A9K3Q6R2"/>
<organism evidence="4 5">
    <name type="scientific">Nitzschia inconspicua</name>
    <dbReference type="NCBI Taxonomy" id="303405"/>
    <lineage>
        <taxon>Eukaryota</taxon>
        <taxon>Sar</taxon>
        <taxon>Stramenopiles</taxon>
        <taxon>Ochrophyta</taxon>
        <taxon>Bacillariophyta</taxon>
        <taxon>Bacillariophyceae</taxon>
        <taxon>Bacillariophycidae</taxon>
        <taxon>Bacillariales</taxon>
        <taxon>Bacillariaceae</taxon>
        <taxon>Nitzschia</taxon>
    </lineage>
</organism>
<reference evidence="4" key="1">
    <citation type="journal article" date="2021" name="Sci. Rep.">
        <title>Diploid genomic architecture of Nitzschia inconspicua, an elite biomass production diatom.</title>
        <authorList>
            <person name="Oliver A."/>
            <person name="Podell S."/>
            <person name="Pinowska A."/>
            <person name="Traller J.C."/>
            <person name="Smith S.R."/>
            <person name="McClure R."/>
            <person name="Beliaev A."/>
            <person name="Bohutskyi P."/>
            <person name="Hill E.A."/>
            <person name="Rabines A."/>
            <person name="Zheng H."/>
            <person name="Allen L.Z."/>
            <person name="Kuo A."/>
            <person name="Grigoriev I.V."/>
            <person name="Allen A.E."/>
            <person name="Hazlebeck D."/>
            <person name="Allen E.E."/>
        </authorList>
    </citation>
    <scope>NUCLEOTIDE SEQUENCE</scope>
    <source>
        <strain evidence="4">Hildebrandi</strain>
    </source>
</reference>
<dbReference type="EMBL" id="JAGRRH010000005">
    <property type="protein sequence ID" value="KAG7370409.1"/>
    <property type="molecule type" value="Genomic_DNA"/>
</dbReference>
<dbReference type="PANTHER" id="PTHR35870:SF1">
    <property type="entry name" value="PROTEIN, PUTATIVE (AFU_ORTHOLOGUE AFUA_5G03330)-RELATED"/>
    <property type="match status" value="1"/>
</dbReference>
<dbReference type="OrthoDB" id="7854943at2759"/>
<gene>
    <name evidence="4" type="ORF">IV203_028155</name>
    <name evidence="2" type="ORF">IV203_028179</name>
    <name evidence="3" type="ORF">IV203_032224</name>
</gene>
<evidence type="ECO:0000313" key="3">
    <source>
        <dbReference type="EMBL" id="KAG7344693.1"/>
    </source>
</evidence>
<comment type="caution">
    <text evidence="4">The sequence shown here is derived from an EMBL/GenBank/DDBJ whole genome shotgun (WGS) entry which is preliminary data.</text>
</comment>
<accession>A0A9K3Q6R2</accession>
<dbReference type="InterPro" id="IPR025337">
    <property type="entry name" value="Questin_oxidase-like"/>
</dbReference>
<keyword evidence="5" id="KW-1185">Reference proteome</keyword>